<dbReference type="Proteomes" id="UP000634136">
    <property type="component" value="Unassembled WGS sequence"/>
</dbReference>
<gene>
    <name evidence="1" type="ORF">G2W53_044362</name>
</gene>
<reference evidence="1" key="1">
    <citation type="submission" date="2020-09" db="EMBL/GenBank/DDBJ databases">
        <title>Genome-Enabled Discovery of Anthraquinone Biosynthesis in Senna tora.</title>
        <authorList>
            <person name="Kang S.-H."/>
            <person name="Pandey R.P."/>
            <person name="Lee C.-M."/>
            <person name="Sim J.-S."/>
            <person name="Jeong J.-T."/>
            <person name="Choi B.-S."/>
            <person name="Jung M."/>
            <person name="Ginzburg D."/>
            <person name="Zhao K."/>
            <person name="Won S.Y."/>
            <person name="Oh T.-J."/>
            <person name="Yu Y."/>
            <person name="Kim N.-H."/>
            <person name="Lee O.R."/>
            <person name="Lee T.-H."/>
            <person name="Bashyal P."/>
            <person name="Kim T.-S."/>
            <person name="Lee W.-H."/>
            <person name="Kawkins C."/>
            <person name="Kim C.-K."/>
            <person name="Kim J.S."/>
            <person name="Ahn B.O."/>
            <person name="Rhee S.Y."/>
            <person name="Sohng J.K."/>
        </authorList>
    </citation>
    <scope>NUCLEOTIDE SEQUENCE</scope>
    <source>
        <tissue evidence="1">Leaf</tissue>
    </source>
</reference>
<organism evidence="1 2">
    <name type="scientific">Senna tora</name>
    <dbReference type="NCBI Taxonomy" id="362788"/>
    <lineage>
        <taxon>Eukaryota</taxon>
        <taxon>Viridiplantae</taxon>
        <taxon>Streptophyta</taxon>
        <taxon>Embryophyta</taxon>
        <taxon>Tracheophyta</taxon>
        <taxon>Spermatophyta</taxon>
        <taxon>Magnoliopsida</taxon>
        <taxon>eudicotyledons</taxon>
        <taxon>Gunneridae</taxon>
        <taxon>Pentapetalae</taxon>
        <taxon>rosids</taxon>
        <taxon>fabids</taxon>
        <taxon>Fabales</taxon>
        <taxon>Fabaceae</taxon>
        <taxon>Caesalpinioideae</taxon>
        <taxon>Cassia clade</taxon>
        <taxon>Senna</taxon>
    </lineage>
</organism>
<keyword evidence="2" id="KW-1185">Reference proteome</keyword>
<accession>A0A834W4B6</accession>
<dbReference type="EMBL" id="JAAIUW010000013">
    <property type="protein sequence ID" value="KAF7805251.1"/>
    <property type="molecule type" value="Genomic_DNA"/>
</dbReference>
<dbReference type="AlphaFoldDB" id="A0A834W4B6"/>
<protein>
    <submittedName>
        <fullName evidence="1">Uncharacterized protein</fullName>
    </submittedName>
</protein>
<evidence type="ECO:0000313" key="2">
    <source>
        <dbReference type="Proteomes" id="UP000634136"/>
    </source>
</evidence>
<comment type="caution">
    <text evidence="1">The sequence shown here is derived from an EMBL/GenBank/DDBJ whole genome shotgun (WGS) entry which is preliminary data.</text>
</comment>
<proteinExistence type="predicted"/>
<name>A0A834W4B6_9FABA</name>
<evidence type="ECO:0000313" key="1">
    <source>
        <dbReference type="EMBL" id="KAF7805251.1"/>
    </source>
</evidence>
<sequence length="55" mass="5960">MGGIPDDARISPISTTIIKVVKLSSLLVCNFYKFTNGKQACVEDSLALAQHQIHS</sequence>